<dbReference type="Proteomes" id="UP000887565">
    <property type="component" value="Unplaced"/>
</dbReference>
<sequence>MDYPAALKEEIQRILLPPRTLTAGLPQIPQTAPVITQTLQLLVTLPPPIALQLQLPGRYEHSVKRKQHLHEEAEYPKSHRTGTTDEPSTRRTLPPSTPHAECSKTPSKRTTCRREQCDKQKIREEAHKT</sequence>
<dbReference type="AlphaFoldDB" id="A0A915IBT7"/>
<evidence type="ECO:0000313" key="3">
    <source>
        <dbReference type="WBParaSite" id="nRc.2.0.1.t11644-RA"/>
    </source>
</evidence>
<accession>A0A915IBT7</accession>
<dbReference type="WBParaSite" id="nRc.2.0.1.t11644-RA">
    <property type="protein sequence ID" value="nRc.2.0.1.t11644-RA"/>
    <property type="gene ID" value="nRc.2.0.1.g11644"/>
</dbReference>
<evidence type="ECO:0000256" key="1">
    <source>
        <dbReference type="SAM" id="MobiDB-lite"/>
    </source>
</evidence>
<keyword evidence="2" id="KW-1185">Reference proteome</keyword>
<organism evidence="2 3">
    <name type="scientific">Romanomermis culicivorax</name>
    <name type="common">Nematode worm</name>
    <dbReference type="NCBI Taxonomy" id="13658"/>
    <lineage>
        <taxon>Eukaryota</taxon>
        <taxon>Metazoa</taxon>
        <taxon>Ecdysozoa</taxon>
        <taxon>Nematoda</taxon>
        <taxon>Enoplea</taxon>
        <taxon>Dorylaimia</taxon>
        <taxon>Mermithida</taxon>
        <taxon>Mermithoidea</taxon>
        <taxon>Mermithidae</taxon>
        <taxon>Romanomermis</taxon>
    </lineage>
</organism>
<reference evidence="3" key="1">
    <citation type="submission" date="2022-11" db="UniProtKB">
        <authorList>
            <consortium name="WormBaseParasite"/>
        </authorList>
    </citation>
    <scope>IDENTIFICATION</scope>
</reference>
<evidence type="ECO:0000313" key="2">
    <source>
        <dbReference type="Proteomes" id="UP000887565"/>
    </source>
</evidence>
<name>A0A915IBT7_ROMCU</name>
<feature type="region of interest" description="Disordered" evidence="1">
    <location>
        <begin position="62"/>
        <end position="129"/>
    </location>
</feature>
<feature type="compositionally biased region" description="Basic and acidic residues" evidence="1">
    <location>
        <begin position="112"/>
        <end position="129"/>
    </location>
</feature>
<protein>
    <submittedName>
        <fullName evidence="3">Uncharacterized protein</fullName>
    </submittedName>
</protein>
<proteinExistence type="predicted"/>